<dbReference type="Proteomes" id="UP000823786">
    <property type="component" value="Unassembled WGS sequence"/>
</dbReference>
<evidence type="ECO:0000313" key="3">
    <source>
        <dbReference type="Proteomes" id="UP000823786"/>
    </source>
</evidence>
<dbReference type="EMBL" id="JAGGJV010000007">
    <property type="protein sequence ID" value="MBP1860448.1"/>
    <property type="molecule type" value="Genomic_DNA"/>
</dbReference>
<evidence type="ECO:0000256" key="1">
    <source>
        <dbReference type="SAM" id="Phobius"/>
    </source>
</evidence>
<feature type="transmembrane region" description="Helical" evidence="1">
    <location>
        <begin position="45"/>
        <end position="73"/>
    </location>
</feature>
<keyword evidence="3" id="KW-1185">Reference proteome</keyword>
<dbReference type="RefSeq" id="WP_209854446.1">
    <property type="nucleotide sequence ID" value="NZ_JAGGJV010000007.1"/>
</dbReference>
<gene>
    <name evidence="2" type="ORF">J2Z75_003969</name>
</gene>
<proteinExistence type="predicted"/>
<accession>A0ABS4ER90</accession>
<comment type="caution">
    <text evidence="2">The sequence shown here is derived from an EMBL/GenBank/DDBJ whole genome shotgun (WGS) entry which is preliminary data.</text>
</comment>
<sequence>MAVHQNEVQTAASDHGKGSPRFVTLNQYQTAALKREFLLYGGCLLMFWLIGATSLSGFVITAFFVIMATAQFIKRAAHNAMAKMSKRSAFRRYGAGMVSLCFFCLMVARACYIATVLVDTELRTPAVPLIAASTGPS</sequence>
<keyword evidence="1" id="KW-1133">Transmembrane helix</keyword>
<evidence type="ECO:0000313" key="2">
    <source>
        <dbReference type="EMBL" id="MBP1860448.1"/>
    </source>
</evidence>
<keyword evidence="1" id="KW-0472">Membrane</keyword>
<evidence type="ECO:0008006" key="4">
    <source>
        <dbReference type="Google" id="ProtNLM"/>
    </source>
</evidence>
<protein>
    <recommendedName>
        <fullName evidence="4">DUF4190 domain-containing protein</fullName>
    </recommendedName>
</protein>
<reference evidence="2 3" key="1">
    <citation type="submission" date="2021-03" db="EMBL/GenBank/DDBJ databases">
        <title>Genomic Encyclopedia of Type Strains, Phase IV (KMG-IV): sequencing the most valuable type-strain genomes for metagenomic binning, comparative biology and taxonomic classification.</title>
        <authorList>
            <person name="Goeker M."/>
        </authorList>
    </citation>
    <scope>NUCLEOTIDE SEQUENCE [LARGE SCALE GENOMIC DNA]</scope>
    <source>
        <strain evidence="2 3">DSM 26427</strain>
    </source>
</reference>
<organism evidence="2 3">
    <name type="scientific">Rhizobium herbae</name>
    <dbReference type="NCBI Taxonomy" id="508661"/>
    <lineage>
        <taxon>Bacteria</taxon>
        <taxon>Pseudomonadati</taxon>
        <taxon>Pseudomonadota</taxon>
        <taxon>Alphaproteobacteria</taxon>
        <taxon>Hyphomicrobiales</taxon>
        <taxon>Rhizobiaceae</taxon>
        <taxon>Rhizobium/Agrobacterium group</taxon>
        <taxon>Rhizobium</taxon>
    </lineage>
</organism>
<name>A0ABS4ER90_9HYPH</name>
<feature type="transmembrane region" description="Helical" evidence="1">
    <location>
        <begin position="93"/>
        <end position="118"/>
    </location>
</feature>
<keyword evidence="1" id="KW-0812">Transmembrane</keyword>